<keyword evidence="8" id="KW-1185">Reference proteome</keyword>
<organism evidence="7 8">
    <name type="scientific">Alkalimonas delamerensis</name>
    <dbReference type="NCBI Taxonomy" id="265981"/>
    <lineage>
        <taxon>Bacteria</taxon>
        <taxon>Pseudomonadati</taxon>
        <taxon>Pseudomonadota</taxon>
        <taxon>Gammaproteobacteria</taxon>
        <taxon>Alkalimonas</taxon>
    </lineage>
</organism>
<dbReference type="Pfam" id="PF13193">
    <property type="entry name" value="AMP-binding_C"/>
    <property type="match status" value="1"/>
</dbReference>
<dbReference type="InterPro" id="IPR025110">
    <property type="entry name" value="AMP-bd_C"/>
</dbReference>
<dbReference type="PANTHER" id="PTHR43107:SF15">
    <property type="entry name" value="FATTY ACID TRANSPORT PROTEIN 3, ISOFORM A"/>
    <property type="match status" value="1"/>
</dbReference>
<dbReference type="Proteomes" id="UP001236258">
    <property type="component" value="Unassembled WGS sequence"/>
</dbReference>
<proteinExistence type="inferred from homology"/>
<comment type="caution">
    <text evidence="7">The sequence shown here is derived from an EMBL/GenBank/DDBJ whole genome shotgun (WGS) entry which is preliminary data.</text>
</comment>
<gene>
    <name evidence="7" type="ORF">Q3O59_14815</name>
</gene>
<dbReference type="InterPro" id="IPR045851">
    <property type="entry name" value="AMP-bd_C_sf"/>
</dbReference>
<comment type="similarity">
    <text evidence="1">Belongs to the ATP-dependent AMP-binding enzyme family.</text>
</comment>
<dbReference type="Gene3D" id="3.40.50.12780">
    <property type="entry name" value="N-terminal domain of ligase-like"/>
    <property type="match status" value="1"/>
</dbReference>
<dbReference type="RefSeq" id="WP_305946328.1">
    <property type="nucleotide sequence ID" value="NZ_JAUZVY010000007.1"/>
</dbReference>
<evidence type="ECO:0000256" key="2">
    <source>
        <dbReference type="ARBA" id="ARBA00022598"/>
    </source>
</evidence>
<evidence type="ECO:0000256" key="3">
    <source>
        <dbReference type="ARBA" id="ARBA00022741"/>
    </source>
</evidence>
<sequence length="515" mass="57378">MLDFQYQQQPDACAIQFVDGPAFTFDDLHRQSCYLANGLVAYGLSPGDKVASLLPTGPELCLSWLGIQRAGGVFVPLNTELLDGFLRHALALSEARILICEQKQLDKLQLIAEQLPKLQQVFVVGDYQPHKTSETVHRFDALMSQHQSAALPSQDFQQLACLLFTSGTTGPSKAVMMPHAHCFLYGLGTIENLQLQQGDSYYICMPLNHANGLFMQLYACLILGIKAVIRSKFSASRWLSDIQRYQVTHTNLLGVMSEFILRQPVQQEEQSHALKAIAAAPASAAMIAAFQQRFGVAMYELYGMSEVNIPLYTPMDKPKAGSCGRPYSRYFEVRIACPATDLPCESGEVGEIQVRPKLAAGFMSGYYGMPDKTVEAWRNLWFHTGDLGRCDEDGYFYFVDRLKDSIRRRGENISSYEIETTVLAMEGVTECAAYAVPSDIPDGEDEVMLVVVTDAEIKPEQIHAFCQGKIPGYAMPRFIRLTQASELPTTATNKIQKNVLRQRGVDALTWDSQQF</sequence>
<name>A0ABT9GTJ0_9GAMM</name>
<evidence type="ECO:0000313" key="8">
    <source>
        <dbReference type="Proteomes" id="UP001236258"/>
    </source>
</evidence>
<reference evidence="7 8" key="1">
    <citation type="submission" date="2023-08" db="EMBL/GenBank/DDBJ databases">
        <authorList>
            <person name="Joshi A."/>
            <person name="Thite S."/>
        </authorList>
    </citation>
    <scope>NUCLEOTIDE SEQUENCE [LARGE SCALE GENOMIC DNA]</scope>
    <source>
        <strain evidence="7 8">1E1</strain>
    </source>
</reference>
<keyword evidence="3" id="KW-0547">Nucleotide-binding</keyword>
<protein>
    <submittedName>
        <fullName evidence="7">AMP-binding protein</fullName>
    </submittedName>
</protein>
<feature type="domain" description="AMP-dependent synthetase/ligase" evidence="5">
    <location>
        <begin position="5"/>
        <end position="367"/>
    </location>
</feature>
<dbReference type="Gene3D" id="3.30.300.30">
    <property type="match status" value="1"/>
</dbReference>
<dbReference type="SUPFAM" id="SSF56801">
    <property type="entry name" value="Acetyl-CoA synthetase-like"/>
    <property type="match status" value="1"/>
</dbReference>
<dbReference type="InterPro" id="IPR020845">
    <property type="entry name" value="AMP-binding_CS"/>
</dbReference>
<dbReference type="InterPro" id="IPR000873">
    <property type="entry name" value="AMP-dep_synth/lig_dom"/>
</dbReference>
<feature type="domain" description="AMP-binding enzyme C-terminal" evidence="6">
    <location>
        <begin position="417"/>
        <end position="494"/>
    </location>
</feature>
<keyword evidence="2" id="KW-0436">Ligase</keyword>
<dbReference type="InterPro" id="IPR042099">
    <property type="entry name" value="ANL_N_sf"/>
</dbReference>
<dbReference type="Pfam" id="PF00501">
    <property type="entry name" value="AMP-binding"/>
    <property type="match status" value="1"/>
</dbReference>
<evidence type="ECO:0000259" key="6">
    <source>
        <dbReference type="Pfam" id="PF13193"/>
    </source>
</evidence>
<evidence type="ECO:0000313" key="7">
    <source>
        <dbReference type="EMBL" id="MDP4530300.1"/>
    </source>
</evidence>
<dbReference type="PANTHER" id="PTHR43107">
    <property type="entry name" value="LONG-CHAIN FATTY ACID TRANSPORT PROTEIN"/>
    <property type="match status" value="1"/>
</dbReference>
<accession>A0ABT9GTJ0</accession>
<keyword evidence="4" id="KW-0067">ATP-binding</keyword>
<evidence type="ECO:0000259" key="5">
    <source>
        <dbReference type="Pfam" id="PF00501"/>
    </source>
</evidence>
<evidence type="ECO:0000256" key="1">
    <source>
        <dbReference type="ARBA" id="ARBA00006432"/>
    </source>
</evidence>
<dbReference type="PROSITE" id="PS00455">
    <property type="entry name" value="AMP_BINDING"/>
    <property type="match status" value="1"/>
</dbReference>
<dbReference type="EMBL" id="JAUZVY010000007">
    <property type="protein sequence ID" value="MDP4530300.1"/>
    <property type="molecule type" value="Genomic_DNA"/>
</dbReference>
<evidence type="ECO:0000256" key="4">
    <source>
        <dbReference type="ARBA" id="ARBA00022840"/>
    </source>
</evidence>